<feature type="transmembrane region" description="Helical" evidence="6">
    <location>
        <begin position="14"/>
        <end position="33"/>
    </location>
</feature>
<dbReference type="Pfam" id="PF13103">
    <property type="entry name" value="TonB_2"/>
    <property type="match status" value="1"/>
</dbReference>
<gene>
    <name evidence="7" type="ORF">AADV58_02315</name>
</gene>
<organism evidence="7 8">
    <name type="scientific">Azonexus hydrophilus</name>
    <dbReference type="NCBI Taxonomy" id="418702"/>
    <lineage>
        <taxon>Bacteria</taxon>
        <taxon>Pseudomonadati</taxon>
        <taxon>Pseudomonadota</taxon>
        <taxon>Betaproteobacteria</taxon>
        <taxon>Rhodocyclales</taxon>
        <taxon>Azonexaceae</taxon>
        <taxon>Azonexus</taxon>
    </lineage>
</organism>
<feature type="compositionally biased region" description="Pro residues" evidence="5">
    <location>
        <begin position="61"/>
        <end position="80"/>
    </location>
</feature>
<dbReference type="RefSeq" id="WP_341743967.1">
    <property type="nucleotide sequence ID" value="NZ_CP151406.1"/>
</dbReference>
<evidence type="ECO:0000313" key="7">
    <source>
        <dbReference type="EMBL" id="WZJ22004.1"/>
    </source>
</evidence>
<evidence type="ECO:0000256" key="3">
    <source>
        <dbReference type="ARBA" id="ARBA00022989"/>
    </source>
</evidence>
<evidence type="ECO:0000256" key="5">
    <source>
        <dbReference type="SAM" id="MobiDB-lite"/>
    </source>
</evidence>
<dbReference type="SUPFAM" id="SSF74653">
    <property type="entry name" value="TolA/TonB C-terminal domain"/>
    <property type="match status" value="1"/>
</dbReference>
<evidence type="ECO:0000256" key="6">
    <source>
        <dbReference type="SAM" id="Phobius"/>
    </source>
</evidence>
<proteinExistence type="predicted"/>
<feature type="region of interest" description="Disordered" evidence="5">
    <location>
        <begin position="49"/>
        <end position="132"/>
    </location>
</feature>
<reference evidence="7 8" key="1">
    <citation type="submission" date="2024-04" db="EMBL/GenBank/DDBJ databases">
        <title>Dissimilatory iodate-reducing microorganisms contribute to the enrichment of iodine in groundwater.</title>
        <authorList>
            <person name="Jiang Z."/>
        </authorList>
    </citation>
    <scope>NUCLEOTIDE SEQUENCE [LARGE SCALE GENOMIC DNA]</scope>
    <source>
        <strain evidence="7 8">NCP973</strain>
    </source>
</reference>
<feature type="compositionally biased region" description="Basic and acidic residues" evidence="5">
    <location>
        <begin position="85"/>
        <end position="132"/>
    </location>
</feature>
<dbReference type="EMBL" id="CP151406">
    <property type="protein sequence ID" value="WZJ22004.1"/>
    <property type="molecule type" value="Genomic_DNA"/>
</dbReference>
<evidence type="ECO:0000256" key="1">
    <source>
        <dbReference type="ARBA" id="ARBA00004167"/>
    </source>
</evidence>
<dbReference type="Gene3D" id="3.30.1150.10">
    <property type="match status" value="1"/>
</dbReference>
<name>A0ABZ2XKM3_9RHOO</name>
<dbReference type="Proteomes" id="UP001479520">
    <property type="component" value="Chromosome"/>
</dbReference>
<keyword evidence="8" id="KW-1185">Reference proteome</keyword>
<keyword evidence="4 6" id="KW-0472">Membrane</keyword>
<evidence type="ECO:0000313" key="8">
    <source>
        <dbReference type="Proteomes" id="UP001479520"/>
    </source>
</evidence>
<dbReference type="NCBIfam" id="TIGR01352">
    <property type="entry name" value="tonB_Cterm"/>
    <property type="match status" value="1"/>
</dbReference>
<dbReference type="InterPro" id="IPR006260">
    <property type="entry name" value="TonB/TolA_C"/>
</dbReference>
<keyword evidence="2 6" id="KW-0812">Transmembrane</keyword>
<comment type="subcellular location">
    <subcellularLocation>
        <location evidence="1">Membrane</location>
        <topology evidence="1">Single-pass membrane protein</topology>
    </subcellularLocation>
</comment>
<evidence type="ECO:0000256" key="4">
    <source>
        <dbReference type="ARBA" id="ARBA00023136"/>
    </source>
</evidence>
<accession>A0ABZ2XKM3</accession>
<sequence length="258" mass="28597">MIPDRPTEPGKKKAMLFTLAVHLLLIGGLFLGVQWKRSEPEAMQVELWSPTPVKATRVAPPVEPPKPVEAPPKPPEPVPVPVKVEAPKKPDIVVKEEKKAPEPKKPEPPKPEPKKPEPVKPEPKPAPKVDPFKEMLERETRERQAVAEQNLQAALAEKEQRAAANRRGLESYASKIRIAIRNKIVLPPSIQGNPEAIFEVNQLPGGDVLSIRMKRSSGVPALDAAIERAIRSASPLPKPDDPALFQRVLEIKYKPFEE</sequence>
<keyword evidence="3 6" id="KW-1133">Transmembrane helix</keyword>
<protein>
    <submittedName>
        <fullName evidence="7">TonB family protein</fullName>
    </submittedName>
</protein>
<evidence type="ECO:0000256" key="2">
    <source>
        <dbReference type="ARBA" id="ARBA00022692"/>
    </source>
</evidence>